<reference evidence="5 6" key="1">
    <citation type="journal article" date="2013" name="Genome Announc.">
        <title>Draft Genome Sequence of Aeromonas molluscorum Strain 848TT, Isolated from Bivalve Molluscs.</title>
        <authorList>
            <person name="Spataro N."/>
            <person name="Farfan M."/>
            <person name="Albarral V."/>
            <person name="Sanglas A."/>
            <person name="Loren J.G."/>
            <person name="Fuste M.C."/>
            <person name="Bosch E."/>
        </authorList>
    </citation>
    <scope>NUCLEOTIDE SEQUENCE [LARGE SCALE GENOMIC DNA]</scope>
    <source>
        <strain evidence="5 6">848</strain>
    </source>
</reference>
<evidence type="ECO:0000256" key="2">
    <source>
        <dbReference type="ARBA" id="ARBA00022679"/>
    </source>
</evidence>
<dbReference type="PANTHER" id="PTHR43900:SF97">
    <property type="entry name" value="GLUTATHIONE TRANSFERASE"/>
    <property type="match status" value="1"/>
</dbReference>
<dbReference type="SFLD" id="SFLDG00358">
    <property type="entry name" value="Main_(cytGST)"/>
    <property type="match status" value="1"/>
</dbReference>
<comment type="caution">
    <text evidence="5">The sequence shown here is derived from an EMBL/GenBank/DDBJ whole genome shotgun (WGS) entry which is preliminary data.</text>
</comment>
<dbReference type="InterPro" id="IPR036249">
    <property type="entry name" value="Thioredoxin-like_sf"/>
</dbReference>
<dbReference type="PROSITE" id="PS50405">
    <property type="entry name" value="GST_CTER"/>
    <property type="match status" value="1"/>
</dbReference>
<dbReference type="Gene3D" id="3.40.30.10">
    <property type="entry name" value="Glutaredoxin"/>
    <property type="match status" value="1"/>
</dbReference>
<dbReference type="OrthoDB" id="9797500at2"/>
<dbReference type="Proteomes" id="UP000013526">
    <property type="component" value="Unassembled WGS sequence"/>
</dbReference>
<evidence type="ECO:0000256" key="1">
    <source>
        <dbReference type="ARBA" id="ARBA00012452"/>
    </source>
</evidence>
<dbReference type="InterPro" id="IPR010987">
    <property type="entry name" value="Glutathione-S-Trfase_C-like"/>
</dbReference>
<feature type="domain" description="GST C-terminal" evidence="4">
    <location>
        <begin position="86"/>
        <end position="203"/>
    </location>
</feature>
<dbReference type="RefSeq" id="WP_005906036.1">
    <property type="nucleotide sequence ID" value="NZ_AQGQ01000127.1"/>
</dbReference>
<dbReference type="Pfam" id="PF00043">
    <property type="entry name" value="GST_C"/>
    <property type="match status" value="1"/>
</dbReference>
<dbReference type="InterPro" id="IPR040079">
    <property type="entry name" value="Glutathione_S-Trfase"/>
</dbReference>
<dbReference type="Gene3D" id="1.20.1050.10">
    <property type="match status" value="1"/>
</dbReference>
<evidence type="ECO:0000313" key="6">
    <source>
        <dbReference type="Proteomes" id="UP000013526"/>
    </source>
</evidence>
<dbReference type="EMBL" id="AQGQ01000127">
    <property type="protein sequence ID" value="EOD54186.1"/>
    <property type="molecule type" value="Genomic_DNA"/>
</dbReference>
<protein>
    <recommendedName>
        <fullName evidence="1">glutathione transferase</fullName>
        <ecNumber evidence="1">2.5.1.18</ecNumber>
    </recommendedName>
</protein>
<dbReference type="SUPFAM" id="SSF52833">
    <property type="entry name" value="Thioredoxin-like"/>
    <property type="match status" value="1"/>
</dbReference>
<gene>
    <name evidence="5" type="ORF">G113_15653</name>
</gene>
<keyword evidence="2 5" id="KW-0808">Transferase</keyword>
<evidence type="ECO:0000313" key="5">
    <source>
        <dbReference type="EMBL" id="EOD54186.1"/>
    </source>
</evidence>
<evidence type="ECO:0000259" key="3">
    <source>
        <dbReference type="PROSITE" id="PS50404"/>
    </source>
</evidence>
<dbReference type="GO" id="GO:0043295">
    <property type="term" value="F:glutathione binding"/>
    <property type="evidence" value="ECO:0007669"/>
    <property type="project" value="TreeGrafter"/>
</dbReference>
<dbReference type="PATRIC" id="fig|1268236.3.peg.3070"/>
<dbReference type="EC" id="2.5.1.18" evidence="1"/>
<dbReference type="AlphaFoldDB" id="R1H0M0"/>
<dbReference type="CDD" id="cd03051">
    <property type="entry name" value="GST_N_GTT2_like"/>
    <property type="match status" value="1"/>
</dbReference>
<dbReference type="SUPFAM" id="SSF47616">
    <property type="entry name" value="GST C-terminal domain-like"/>
    <property type="match status" value="1"/>
</dbReference>
<sequence>MKVYELKRAPNARRVRMFLAEKGVDMAYEQVDLSGGENLSPDFLAKNPAGRIPVLALDDGSYLSESVAICRYFEELYPDNNLFGTTPLERAQIEMWSRFIEFNLWQPAGMAFRHITGFYQDRETCFPEWGQECKLLTGQWFGKLEERLQASVYIAGDRFTIADILALCAIDFAARTLALHISDEQIALKRWYDAVSSRPSAQA</sequence>
<dbReference type="InterPro" id="IPR034345">
    <property type="entry name" value="Gtt2-like_N"/>
</dbReference>
<accession>R1H0M0</accession>
<evidence type="ECO:0000259" key="4">
    <source>
        <dbReference type="PROSITE" id="PS50405"/>
    </source>
</evidence>
<keyword evidence="6" id="KW-1185">Reference proteome</keyword>
<dbReference type="Pfam" id="PF13417">
    <property type="entry name" value="GST_N_3"/>
    <property type="match status" value="1"/>
</dbReference>
<name>R1H0M0_9GAMM</name>
<dbReference type="InterPro" id="IPR036282">
    <property type="entry name" value="Glutathione-S-Trfase_C_sf"/>
</dbReference>
<dbReference type="InterPro" id="IPR004045">
    <property type="entry name" value="Glutathione_S-Trfase_N"/>
</dbReference>
<dbReference type="InterPro" id="IPR004046">
    <property type="entry name" value="GST_C"/>
</dbReference>
<dbReference type="SFLD" id="SFLDS00019">
    <property type="entry name" value="Glutathione_Transferase_(cytos"/>
    <property type="match status" value="1"/>
</dbReference>
<proteinExistence type="predicted"/>
<dbReference type="GO" id="GO:0005737">
    <property type="term" value="C:cytoplasm"/>
    <property type="evidence" value="ECO:0007669"/>
    <property type="project" value="TreeGrafter"/>
</dbReference>
<organism evidence="5 6">
    <name type="scientific">Aeromonas molluscorum 848</name>
    <dbReference type="NCBI Taxonomy" id="1268236"/>
    <lineage>
        <taxon>Bacteria</taxon>
        <taxon>Pseudomonadati</taxon>
        <taxon>Pseudomonadota</taxon>
        <taxon>Gammaproteobacteria</taxon>
        <taxon>Aeromonadales</taxon>
        <taxon>Aeromonadaceae</taxon>
        <taxon>Aeromonas</taxon>
    </lineage>
</organism>
<dbReference type="PANTHER" id="PTHR43900">
    <property type="entry name" value="GLUTATHIONE S-TRANSFERASE RHO"/>
    <property type="match status" value="1"/>
</dbReference>
<feature type="domain" description="GST N-terminal" evidence="3">
    <location>
        <begin position="1"/>
        <end position="81"/>
    </location>
</feature>
<dbReference type="PROSITE" id="PS50404">
    <property type="entry name" value="GST_NTER"/>
    <property type="match status" value="1"/>
</dbReference>
<dbReference type="GO" id="GO:0004364">
    <property type="term" value="F:glutathione transferase activity"/>
    <property type="evidence" value="ECO:0007669"/>
    <property type="project" value="UniProtKB-EC"/>
</dbReference>